<accession>A0A919HQA9</accession>
<comment type="caution">
    <text evidence="2">The sequence shown here is derived from an EMBL/GenBank/DDBJ whole genome shotgun (WGS) entry which is preliminary data.</text>
</comment>
<name>A0A919HQA9_KLEPN</name>
<proteinExistence type="predicted"/>
<evidence type="ECO:0000313" key="2">
    <source>
        <dbReference type="EMBL" id="GHK51810.1"/>
    </source>
</evidence>
<sequence>MGIEQHQLQLVLLQALSDFPGGILIGKQKLNGFKSRPGSGGKAFQERQFGKQHG</sequence>
<feature type="compositionally biased region" description="Basic and acidic residues" evidence="1">
    <location>
        <begin position="44"/>
        <end position="54"/>
    </location>
</feature>
<protein>
    <submittedName>
        <fullName evidence="2">Uncharacterized protein</fullName>
    </submittedName>
</protein>
<dbReference type="AlphaFoldDB" id="A0A919HQA9"/>
<dbReference type="Proteomes" id="UP000655094">
    <property type="component" value="Unassembled WGS sequence"/>
</dbReference>
<gene>
    <name evidence="2" type="ORF">KPZU09_15460</name>
</gene>
<organism evidence="2 3">
    <name type="scientific">Klebsiella pneumoniae</name>
    <dbReference type="NCBI Taxonomy" id="573"/>
    <lineage>
        <taxon>Bacteria</taxon>
        <taxon>Pseudomonadati</taxon>
        <taxon>Pseudomonadota</taxon>
        <taxon>Gammaproteobacteria</taxon>
        <taxon>Enterobacterales</taxon>
        <taxon>Enterobacteriaceae</taxon>
        <taxon>Klebsiella/Raoultella group</taxon>
        <taxon>Klebsiella</taxon>
        <taxon>Klebsiella pneumoniae complex</taxon>
    </lineage>
</organism>
<evidence type="ECO:0000256" key="1">
    <source>
        <dbReference type="SAM" id="MobiDB-lite"/>
    </source>
</evidence>
<feature type="region of interest" description="Disordered" evidence="1">
    <location>
        <begin position="34"/>
        <end position="54"/>
    </location>
</feature>
<reference evidence="2" key="1">
    <citation type="submission" date="2020-10" db="EMBL/GenBank/DDBJ databases">
        <title>Genome Sequence of ESBL Producing Zambian Clinical Strains.</title>
        <authorList>
            <person name="Shawa M."/>
            <person name="Furuta Y."/>
            <person name="Simbotwe M."/>
            <person name="Mulenga E."/>
            <person name="Mubanga M."/>
            <person name="Mulenga G."/>
            <person name="Kaile C."/>
            <person name="Zorigt T."/>
            <person name="Hang'ombe B."/>
            <person name="Higashi H."/>
        </authorList>
    </citation>
    <scope>NUCLEOTIDE SEQUENCE</scope>
    <source>
        <strain evidence="2">Zam_UTH_09</strain>
    </source>
</reference>
<evidence type="ECO:0000313" key="3">
    <source>
        <dbReference type="Proteomes" id="UP000655094"/>
    </source>
</evidence>
<dbReference type="EMBL" id="BNFF01000001">
    <property type="protein sequence ID" value="GHK51810.1"/>
    <property type="molecule type" value="Genomic_DNA"/>
</dbReference>